<accession>W1Q034</accession>
<dbReference type="STRING" id="13333.W1Q034"/>
<organism evidence="1 2">
    <name type="scientific">Amborella trichopoda</name>
    <dbReference type="NCBI Taxonomy" id="13333"/>
    <lineage>
        <taxon>Eukaryota</taxon>
        <taxon>Viridiplantae</taxon>
        <taxon>Streptophyta</taxon>
        <taxon>Embryophyta</taxon>
        <taxon>Tracheophyta</taxon>
        <taxon>Spermatophyta</taxon>
        <taxon>Magnoliopsida</taxon>
        <taxon>Amborellales</taxon>
        <taxon>Amborellaceae</taxon>
        <taxon>Amborella</taxon>
    </lineage>
</organism>
<evidence type="ECO:0000313" key="1">
    <source>
        <dbReference type="EMBL" id="ERN14083.1"/>
    </source>
</evidence>
<dbReference type="Proteomes" id="UP000017836">
    <property type="component" value="Unassembled WGS sequence"/>
</dbReference>
<dbReference type="Gene3D" id="3.30.565.10">
    <property type="entry name" value="Histidine kinase-like ATPase, C-terminal domain"/>
    <property type="match status" value="1"/>
</dbReference>
<gene>
    <name evidence="1" type="ORF">AMTR_s00021p00227450</name>
</gene>
<evidence type="ECO:0000313" key="2">
    <source>
        <dbReference type="Proteomes" id="UP000017836"/>
    </source>
</evidence>
<dbReference type="PANTHER" id="PTHR33566:SF1">
    <property type="entry name" value="EN_SPM-LIKE TRANSPOSON-RELATED"/>
    <property type="match status" value="1"/>
</dbReference>
<dbReference type="Gramene" id="ERN14083">
    <property type="protein sequence ID" value="ERN14083"/>
    <property type="gene ID" value="AMTR_s00021p00227450"/>
</dbReference>
<keyword evidence="2" id="KW-1185">Reference proteome</keyword>
<sequence length="1485" mass="167435">MTLRSSKKRPLGQYLDEEGEAKIYKFKIFMPNGMSVELALQGEAALVRDFIAVVRKEYEKKTKKHSEQKRTIQWGGDMYLEDILGNRVEGRISFKNYSVKKINMLILHDGHAGTVDTYQNMWDITPDTELLSELPAEYSFETALADLIDNSLQAVWSNGPCERRLISVTCIERKITIFDSGQGMDGSEESSIVKWGKMGSSNHRYYRVSAIGGDPPYLLPCFGMYGYGGAVASMHLGRSALVSSKTKRSKKVLTLVLARDELLSNSSSEKIWRTDGGIRDPLVEEMQNSPHGSFTKVVIHEARTEGLDEYQLIYRLKDIYFPYIQYDEMGGKTTMPIEFQVNGVDLAEIDGGEVAVTNLHSCNGGEFVLQLLFKVNHGMEPSQSLGSKDGGADRVANARLKCVYFPIVEGKESIDKILEKLKSEGCSISEDFDSFCRVSIRRLGRLLPDARWGRLPFMEPKHWKGDRVQMLKRCYLRVKCFVETDAGFSPTPYKTDLAHQDPFTTTLRNFGSKQPAKGSATVAKILRDGKNLTLSQLEKEYREWVCQMHEAFDEEINTGEDEPVVLISPCNKKELGFTSESDVIRVHCIIKRRGRTWECGEKVKILKGAVGCPKNDLYATLEFILLEGFQGDVGGEARLICRPLDCPDENGALLTKSGNPSLDIRGSISFPINVIDSGKCHSVDTASWERKLEMKRQKAPALIDPLNAEQCSQLGIDGALPSMAQVPAGYMPPKEIVAVFRPHTFLDSRLSSSLDQKFIVKDDLEMKLEIRFSSEGGNHPDIDIIYSASSKSSSRRGFKGLYIFPLNCCPNLFHKAGAYTFSFSAICGTCTCKRRERRIEVGPADKIGYWRLLEDVIINSEKFPLKIRVGSSIHNLSIACYDVYGNRMPLTSLPEMEMKFQKCEAVLLHTNKTLISIVDDKMSLEIKDLLVESSKLDVIRPHYKDTLEIRSQDGFCSIEVHCQVFPGLPCQVKMRISGRLKHQLQPGDVIQELVLEVLDAYGNHVETGQEISLDLNGFSLPDQTGQKCKVNDQGCVILSGMLKVTSYGKNARLSVYYDENVLFEEYFEVLSGEFQAISKDQLMLAPKTELILAEPTDFGVQSQWTREIMFSPQRSPSVAPDHLLPFMDSIVRDQEKLEKDLENIGVQVKNHETILEKLKHQQSEIDNSICAIKDEIPPEVYQHIDDLGYAKETISKQIERKSKIAASVLSKRVLPRRVREPQFSFVQDVIGIVALLGSVSSSRLSRVLANYLGENHMLAIVCKSSEGARTLERFAQDGKMDCNRALHGATFSPSKEHITSQFHVICLEELRLNLSHPMLPSARKPSGFQGFAVNMINLDVQNLHTVTDDGRGLRETLFYYLFGELQVYRTRADMEMASECADMGAVSLDGGILRRRGHIVLGTAEPYITFPVASSPKEQWDMERILHSLKEIEEKNTQKAELAARRDDEHARYMKTLSKFKKKKEQWEKFHKEKVPLLTSWQKNL</sequence>
<protein>
    <submittedName>
        <fullName evidence="1">Uncharacterized protein</fullName>
    </submittedName>
</protein>
<dbReference type="InterPro" id="IPR036890">
    <property type="entry name" value="HATPase_C_sf"/>
</dbReference>
<dbReference type="HOGENOM" id="CLU_003046_0_0_1"/>
<dbReference type="EMBL" id="KI392560">
    <property type="protein sequence ID" value="ERN14083.1"/>
    <property type="molecule type" value="Genomic_DNA"/>
</dbReference>
<dbReference type="OMA" id="QCDEVSK"/>
<reference evidence="2" key="1">
    <citation type="journal article" date="2013" name="Science">
        <title>The Amborella genome and the evolution of flowering plants.</title>
        <authorList>
            <consortium name="Amborella Genome Project"/>
        </authorList>
    </citation>
    <scope>NUCLEOTIDE SEQUENCE [LARGE SCALE GENOMIC DNA]</scope>
</reference>
<dbReference type="SUPFAM" id="SSF55874">
    <property type="entry name" value="ATPase domain of HSP90 chaperone/DNA topoisomerase II/histidine kinase"/>
    <property type="match status" value="1"/>
</dbReference>
<proteinExistence type="predicted"/>
<dbReference type="PANTHER" id="PTHR33566">
    <property type="entry name" value="EN/SPM-LIKE TRANSPOSON-RELATED"/>
    <property type="match status" value="1"/>
</dbReference>
<name>W1Q034_AMBTC</name>
<dbReference type="eggNOG" id="ENOG502QQS5">
    <property type="taxonomic scope" value="Eukaryota"/>
</dbReference>
<dbReference type="Pfam" id="PF13589">
    <property type="entry name" value="HATPase_c_3"/>
    <property type="match status" value="1"/>
</dbReference>